<dbReference type="InterPro" id="IPR052549">
    <property type="entry name" value="SpmB"/>
</dbReference>
<dbReference type="InterPro" id="IPR011642">
    <property type="entry name" value="Gate_dom"/>
</dbReference>
<dbReference type="EMBL" id="VWXL01000027">
    <property type="protein sequence ID" value="MVB10390.1"/>
    <property type="molecule type" value="Genomic_DNA"/>
</dbReference>
<dbReference type="RefSeq" id="WP_139104062.1">
    <property type="nucleotide sequence ID" value="NZ_CP060286.1"/>
</dbReference>
<feature type="transmembrane region" description="Helical" evidence="1">
    <location>
        <begin position="43"/>
        <end position="65"/>
    </location>
</feature>
<keyword evidence="1" id="KW-0812">Transmembrane</keyword>
<evidence type="ECO:0000313" key="5">
    <source>
        <dbReference type="Proteomes" id="UP000469440"/>
    </source>
</evidence>
<keyword evidence="5" id="KW-1185">Reference proteome</keyword>
<accession>A0A6N8HXZ6</accession>
<evidence type="ECO:0000313" key="4">
    <source>
        <dbReference type="EMBL" id="QNK40390.1"/>
    </source>
</evidence>
<evidence type="ECO:0000256" key="1">
    <source>
        <dbReference type="SAM" id="Phobius"/>
    </source>
</evidence>
<dbReference type="Proteomes" id="UP000515909">
    <property type="component" value="Chromosome"/>
</dbReference>
<dbReference type="EMBL" id="CP060286">
    <property type="protein sequence ID" value="QNK40390.1"/>
    <property type="molecule type" value="Genomic_DNA"/>
</dbReference>
<name>A0A6N8HXZ6_9FIRM</name>
<feature type="domain" description="Nucleoside transporter/FeoB GTPase Gate" evidence="2">
    <location>
        <begin position="43"/>
        <end position="144"/>
    </location>
</feature>
<gene>
    <name evidence="3" type="primary">spmB</name>
    <name evidence="3" type="ORF">CAFE_10780</name>
    <name evidence="4" type="ORF">HCR03_17280</name>
</gene>
<organism evidence="3 5">
    <name type="scientific">Caproicibacter fermentans</name>
    <dbReference type="NCBI Taxonomy" id="2576756"/>
    <lineage>
        <taxon>Bacteria</taxon>
        <taxon>Bacillati</taxon>
        <taxon>Bacillota</taxon>
        <taxon>Clostridia</taxon>
        <taxon>Eubacteriales</taxon>
        <taxon>Acutalibacteraceae</taxon>
        <taxon>Caproicibacter</taxon>
    </lineage>
</organism>
<keyword evidence="1" id="KW-0472">Membrane</keyword>
<keyword evidence="1" id="KW-1133">Transmembrane helix</keyword>
<feature type="transmembrane region" description="Helical" evidence="1">
    <location>
        <begin position="6"/>
        <end position="22"/>
    </location>
</feature>
<proteinExistence type="predicted"/>
<accession>A0A7G8T9U9</accession>
<feature type="transmembrane region" description="Helical" evidence="1">
    <location>
        <begin position="152"/>
        <end position="172"/>
    </location>
</feature>
<evidence type="ECO:0000313" key="6">
    <source>
        <dbReference type="Proteomes" id="UP000515909"/>
    </source>
</evidence>
<reference evidence="4 6" key="2">
    <citation type="submission" date="2020-08" db="EMBL/GenBank/DDBJ databases">
        <title>The isolate Caproiciproducens sp. 7D4C2 produces n-caproate at mildly acidic conditions from hexoses: genome and rBOX comparison with related strains and chain-elongating bacteria.</title>
        <authorList>
            <person name="Esquivel-Elizondo S."/>
            <person name="Bagci C."/>
            <person name="Temovska M."/>
            <person name="Jeon B.S."/>
            <person name="Bessarab I."/>
            <person name="Williams R.B.H."/>
            <person name="Huson D.H."/>
            <person name="Angenent L.T."/>
        </authorList>
    </citation>
    <scope>NUCLEOTIDE SEQUENCE [LARGE SCALE GENOMIC DNA]</scope>
    <source>
        <strain evidence="4 6">7D4C2</strain>
    </source>
</reference>
<evidence type="ECO:0000313" key="3">
    <source>
        <dbReference type="EMBL" id="MVB10390.1"/>
    </source>
</evidence>
<dbReference type="Pfam" id="PF07670">
    <property type="entry name" value="Gate"/>
    <property type="match status" value="1"/>
</dbReference>
<dbReference type="PANTHER" id="PTHR35793:SF2">
    <property type="entry name" value="INNER MEMBRANE PROTEIN YJIG"/>
    <property type="match status" value="1"/>
</dbReference>
<dbReference type="AlphaFoldDB" id="A0A6N8HXZ6"/>
<reference evidence="3 5" key="1">
    <citation type="submission" date="2019-09" db="EMBL/GenBank/DDBJ databases">
        <title>Genome sequence of Clostridium sp. EA1.</title>
        <authorList>
            <person name="Poehlein A."/>
            <person name="Bengelsdorf F.R."/>
            <person name="Daniel R."/>
        </authorList>
    </citation>
    <scope>NUCLEOTIDE SEQUENCE [LARGE SCALE GENOMIC DNA]</scope>
    <source>
        <strain evidence="3 5">EA1</strain>
    </source>
</reference>
<dbReference type="Proteomes" id="UP000469440">
    <property type="component" value="Unassembled WGS sequence"/>
</dbReference>
<dbReference type="KEGG" id="cfem:HCR03_17280"/>
<dbReference type="GO" id="GO:0005886">
    <property type="term" value="C:plasma membrane"/>
    <property type="evidence" value="ECO:0007669"/>
    <property type="project" value="TreeGrafter"/>
</dbReference>
<protein>
    <submittedName>
        <fullName evidence="3 4">Spore maturation protein</fullName>
    </submittedName>
</protein>
<dbReference type="PANTHER" id="PTHR35793">
    <property type="entry name" value="INNER MEMBRANE PROTEIN YJIG"/>
    <property type="match status" value="1"/>
</dbReference>
<evidence type="ECO:0000259" key="2">
    <source>
        <dbReference type="Pfam" id="PF07670"/>
    </source>
</evidence>
<sequence length="173" mass="18023">MDKLGVFVMPAVVLCIVLFGFLRKVPVFDTFVAGAKEGLRSTVSILPSLIGLIMAVSMLSASGALDLLSSFLAPVASLIGLPKQAMPLALIRPVSGSGSTAVLTQIFYDCGPDSFVGRVASVMSGSTETTFYAIAVYFGAVGIKKTRHTIPAALTADLTVCIVSALAVRLFFT</sequence>